<protein>
    <recommendedName>
        <fullName evidence="1">Sdz-33 F-box domain-containing protein</fullName>
    </recommendedName>
</protein>
<dbReference type="EMBL" id="DS268631">
    <property type="protein sequence ID" value="EFO95943.1"/>
    <property type="molecule type" value="Genomic_DNA"/>
</dbReference>
<dbReference type="Proteomes" id="UP000008281">
    <property type="component" value="Unassembled WGS sequence"/>
</dbReference>
<feature type="domain" description="Sdz-33 F-box" evidence="1">
    <location>
        <begin position="215"/>
        <end position="263"/>
    </location>
</feature>
<evidence type="ECO:0000313" key="2">
    <source>
        <dbReference type="EMBL" id="EFO95943.1"/>
    </source>
</evidence>
<accession>E3NF28</accession>
<proteinExistence type="predicted"/>
<dbReference type="InterPro" id="IPR012885">
    <property type="entry name" value="F-box_Sdz-33"/>
</dbReference>
<dbReference type="Pfam" id="PF07735">
    <property type="entry name" value="FBA_2"/>
    <property type="match status" value="1"/>
</dbReference>
<dbReference type="InParanoid" id="E3NF28"/>
<keyword evidence="3" id="KW-1185">Reference proteome</keyword>
<name>E3NF28_CAERE</name>
<gene>
    <name evidence="2" type="ORF">CRE_17591</name>
</gene>
<dbReference type="PANTHER" id="PTHR21503">
    <property type="entry name" value="F-BOX-CONTAINING HYPOTHETICAL PROTEIN C.ELEGANS"/>
    <property type="match status" value="1"/>
</dbReference>
<dbReference type="AlphaFoldDB" id="E3NF28"/>
<reference evidence="2" key="1">
    <citation type="submission" date="2007-07" db="EMBL/GenBank/DDBJ databases">
        <title>PCAP assembly of the Caenorhabditis remanei genome.</title>
        <authorList>
            <consortium name="The Caenorhabditis remanei Sequencing Consortium"/>
            <person name="Wilson R.K."/>
        </authorList>
    </citation>
    <scope>NUCLEOTIDE SEQUENCE [LARGE SCALE GENOMIC DNA]</scope>
    <source>
        <strain evidence="2">PB4641</strain>
    </source>
</reference>
<dbReference type="PANTHER" id="PTHR21503:SF8">
    <property type="entry name" value="F-BOX ASSOCIATED DOMAIN-CONTAINING PROTEIN-RELATED"/>
    <property type="match status" value="1"/>
</dbReference>
<evidence type="ECO:0000313" key="3">
    <source>
        <dbReference type="Proteomes" id="UP000008281"/>
    </source>
</evidence>
<evidence type="ECO:0000259" key="1">
    <source>
        <dbReference type="Pfam" id="PF07735"/>
    </source>
</evidence>
<dbReference type="HOGENOM" id="CLU_028840_0_0_1"/>
<sequence length="308" mass="35159">MTSPFPLFHIPYVPLGRINDFMEPKALVSLSFCSQKSHSVIKTQRKVLFDGRLLVAGTDKNTSFLSFTYSVFGIVRKSNHVLSAQKFVDNINYEDMELVKIGEQHVRVEMDHLHGHLISYWSNTVDGLKALTEYVINLFNIGVSDIWASKQSFHMIEWVNSRQKTPLRNVWYADWSATPSSEEDMAYILKDCRTISQLRICLKLPPNFRFSEKFRKIDCLDIWYGEWVTIANMLTMDGIDIILGSSTLTSTDLNVFLKHWLAGGPFGYSINLSFGYDIKRADGVTATVCKQKNGTLVIAVWPETTHNN</sequence>
<organism evidence="3">
    <name type="scientific">Caenorhabditis remanei</name>
    <name type="common">Caenorhabditis vulgaris</name>
    <dbReference type="NCBI Taxonomy" id="31234"/>
    <lineage>
        <taxon>Eukaryota</taxon>
        <taxon>Metazoa</taxon>
        <taxon>Ecdysozoa</taxon>
        <taxon>Nematoda</taxon>
        <taxon>Chromadorea</taxon>
        <taxon>Rhabditida</taxon>
        <taxon>Rhabditina</taxon>
        <taxon>Rhabditomorpha</taxon>
        <taxon>Rhabditoidea</taxon>
        <taxon>Rhabditidae</taxon>
        <taxon>Peloderinae</taxon>
        <taxon>Caenorhabditis</taxon>
    </lineage>
</organism>